<evidence type="ECO:0000313" key="1">
    <source>
        <dbReference type="EMBL" id="QEG16721.1"/>
    </source>
</evidence>
<gene>
    <name evidence="1" type="ORF">GmarT_25880</name>
</gene>
<reference evidence="1 2" key="1">
    <citation type="submission" date="2019-08" db="EMBL/GenBank/DDBJ databases">
        <title>Deep-cultivation of Planctomycetes and their phenomic and genomic characterization uncovers novel biology.</title>
        <authorList>
            <person name="Wiegand S."/>
            <person name="Jogler M."/>
            <person name="Boedeker C."/>
            <person name="Pinto D."/>
            <person name="Vollmers J."/>
            <person name="Rivas-Marin E."/>
            <person name="Kohn T."/>
            <person name="Peeters S.H."/>
            <person name="Heuer A."/>
            <person name="Rast P."/>
            <person name="Oberbeckmann S."/>
            <person name="Bunk B."/>
            <person name="Jeske O."/>
            <person name="Meyerdierks A."/>
            <person name="Storesund J.E."/>
            <person name="Kallscheuer N."/>
            <person name="Luecker S."/>
            <person name="Lage O.M."/>
            <person name="Pohl T."/>
            <person name="Merkel B.J."/>
            <person name="Hornburger P."/>
            <person name="Mueller R.-W."/>
            <person name="Bruemmer F."/>
            <person name="Labrenz M."/>
            <person name="Spormann A.M."/>
            <person name="Op den Camp H."/>
            <person name="Overmann J."/>
            <person name="Amann R."/>
            <person name="Jetten M.S.M."/>
            <person name="Mascher T."/>
            <person name="Medema M.H."/>
            <person name="Devos D.P."/>
            <person name="Kaster A.-K."/>
            <person name="Ovreas L."/>
            <person name="Rohde M."/>
            <person name="Galperin M.Y."/>
            <person name="Jogler C."/>
        </authorList>
    </citation>
    <scope>NUCLEOTIDE SEQUENCE [LARGE SCALE GENOMIC DNA]</scope>
    <source>
        <strain evidence="1 2">DSM 8797</strain>
    </source>
</reference>
<sequence length="88" mass="9948">MVKEKYELTEKVGLEINQFVGVDVKDSGKEELYKMKFSSDAPDAVVSIDGTDEYIKLDIKGGELRIFHGSVEDDTLDEFPAIHIRQRA</sequence>
<accession>A0ABX5YLX7</accession>
<dbReference type="EMBL" id="CP042910">
    <property type="protein sequence ID" value="QEG16721.1"/>
    <property type="molecule type" value="Genomic_DNA"/>
</dbReference>
<name>A0ABX5YLX7_9PLAN</name>
<protein>
    <submittedName>
        <fullName evidence="1">Uncharacterized protein</fullName>
    </submittedName>
</protein>
<proteinExistence type="predicted"/>
<keyword evidence="2" id="KW-1185">Reference proteome</keyword>
<dbReference type="Proteomes" id="UP000322887">
    <property type="component" value="Chromosome"/>
</dbReference>
<evidence type="ECO:0000313" key="2">
    <source>
        <dbReference type="Proteomes" id="UP000322887"/>
    </source>
</evidence>
<organism evidence="1 2">
    <name type="scientific">Gimesia maris</name>
    <dbReference type="NCBI Taxonomy" id="122"/>
    <lineage>
        <taxon>Bacteria</taxon>
        <taxon>Pseudomonadati</taxon>
        <taxon>Planctomycetota</taxon>
        <taxon>Planctomycetia</taxon>
        <taxon>Planctomycetales</taxon>
        <taxon>Planctomycetaceae</taxon>
        <taxon>Gimesia</taxon>
    </lineage>
</organism>
<dbReference type="RefSeq" id="WP_002646185.1">
    <property type="nucleotide sequence ID" value="NZ_CP042910.1"/>
</dbReference>
<dbReference type="GeneID" id="98647148"/>